<dbReference type="PROSITE" id="PS51272">
    <property type="entry name" value="SLH"/>
    <property type="match status" value="3"/>
</dbReference>
<feature type="domain" description="SLH" evidence="5">
    <location>
        <begin position="895"/>
        <end position="958"/>
    </location>
</feature>
<sequence>MRRTMGEGPTRAIAAVLSSVFAAASFIGVVNHAFAQEQDNVVASECAVGSNTYTQCMPDKNLASVVAKAAGASVGDVISEQARASVTEINARNANIQDLTGLGTFTSLEHVQLSDNNIESLKPLSALTTLKSFEAYNNAIVSIDPLKNNTSLETLGVGDNKLDNISVLSNMPNLTSVNISHNNVSSIQPLASASKLEWLWASSNVITDATPVNGLTALKGADISSNTIATASGVTADPPKYLVMTGNVNHYNRTVEYGGSITVPMPTGYDGKPIVPSGINNNGTYDEATGSVTWPNNIYSGIGLIATYTSQGGGVSGDRPFSGIVRVDVTIQGSEYPEDPSPIQDPVWIKRAKEKPTPTPLAATTCTPDQSTFADCFADAKLAAKVAEAAKAAVTDVVTQQVLDSVTELYVNGAGITSLAGLEHLTNLRTIHASNNAIDNIEPLRDLTHLYDVQIYNARVTDVSPLANKPELWGLGMGNNYIENFAAMTDVPKLAWADIYDNLISDLSFVRQWPTLNALWVSGNPFKDVSPLADVKDLRRIQLESNSIEDMSPLVNTTPTEYSMNDNQTIRRDDITADEAGSVSMLSVKGRQGNYLKPKTMSPEGGVFDATTGKVTWNNVKNSGIYQFTFSESDTQDYLYSGKVQANVTVEHNDKTPPQFNGVYDTNVTLGEKYDWMYGVTATDDQDGDITDRIVIRKNDLNVNVAGTYGIRYYVEDSAGNGTWAGRKVTVSDATITKIKVWDKETQAGTKPDLGIASVEWSNGQTTYEPVVWDAITESQYAKPGKFEVHGLVRGNHDVKCTVTVKAVPVPAESVVVKGEGVSDGKLKMMAQSVHNVTARPMPANSTDTKVTWLSSDESIATVSVNGYIRTTTKTGTVKITAKIGQKESSITVTVRDRFKDVPANAQFADALDWLYTVGITQGNSDGTFGYGQTLTRQDMAVFIYRLAKLEGDESAINFKPTDKDYTRFKDVKKDSFGAKEILWMAAKGITLGNPDGTFKGSAKLTRQDAAIFLYRLAKLEGCKSAKTFAPTDEDYAKFKDVNKDTFASKEILWMASEHITNGNSDGTFGGTSRLMRQDMGVFLKRTHDAIQK</sequence>
<dbReference type="Gene3D" id="3.80.10.10">
    <property type="entry name" value="Ribonuclease Inhibitor"/>
    <property type="match status" value="2"/>
</dbReference>
<dbReference type="InterPro" id="IPR014755">
    <property type="entry name" value="Cu-Rt/internalin_Ig-like"/>
</dbReference>
<dbReference type="Gene3D" id="2.60.40.10">
    <property type="entry name" value="Immunoglobulins"/>
    <property type="match status" value="1"/>
</dbReference>
<dbReference type="GO" id="GO:0005975">
    <property type="term" value="P:carbohydrate metabolic process"/>
    <property type="evidence" value="ECO:0007669"/>
    <property type="project" value="UniProtKB-ARBA"/>
</dbReference>
<keyword evidence="7" id="KW-1185">Reference proteome</keyword>
<evidence type="ECO:0000256" key="2">
    <source>
        <dbReference type="ARBA" id="ARBA00022614"/>
    </source>
</evidence>
<reference evidence="6 7" key="1">
    <citation type="submission" date="2014-03" db="EMBL/GenBank/DDBJ databases">
        <title>Genomics of Bifidobacteria.</title>
        <authorList>
            <person name="Ventura M."/>
            <person name="Milani C."/>
            <person name="Lugli G.A."/>
        </authorList>
    </citation>
    <scope>NUCLEOTIDE SEQUENCE [LARGE SCALE GENOMIC DNA]</scope>
    <source>
        <strain evidence="6 7">LMG 11596</strain>
    </source>
</reference>
<dbReference type="InterPro" id="IPR032675">
    <property type="entry name" value="LRR_dom_sf"/>
</dbReference>
<dbReference type="SMART" id="SM00365">
    <property type="entry name" value="LRR_SD22"/>
    <property type="match status" value="5"/>
</dbReference>
<dbReference type="PROSITE" id="PS51450">
    <property type="entry name" value="LRR"/>
    <property type="match status" value="4"/>
</dbReference>
<organism evidence="6 7">
    <name type="scientific">Bifidobacterium gallicum DSM 20093 = LMG 11596</name>
    <dbReference type="NCBI Taxonomy" id="561180"/>
    <lineage>
        <taxon>Bacteria</taxon>
        <taxon>Bacillati</taxon>
        <taxon>Actinomycetota</taxon>
        <taxon>Actinomycetes</taxon>
        <taxon>Bifidobacteriales</taxon>
        <taxon>Bifidobacteriaceae</taxon>
        <taxon>Bifidobacterium</taxon>
    </lineage>
</organism>
<dbReference type="AlphaFoldDB" id="A0A087AJY9"/>
<dbReference type="Proteomes" id="UP000029074">
    <property type="component" value="Unassembled WGS sequence"/>
</dbReference>
<dbReference type="SUPFAM" id="SSF49373">
    <property type="entry name" value="Invasin/intimin cell-adhesion fragments"/>
    <property type="match status" value="1"/>
</dbReference>
<dbReference type="InterPro" id="IPR011081">
    <property type="entry name" value="Big_4"/>
</dbReference>
<feature type="domain" description="SLH" evidence="5">
    <location>
        <begin position="965"/>
        <end position="1028"/>
    </location>
</feature>
<keyword evidence="4" id="KW-0677">Repeat</keyword>
<proteinExistence type="inferred from homology"/>
<dbReference type="Pfam" id="PF07532">
    <property type="entry name" value="Big_4"/>
    <property type="match status" value="1"/>
</dbReference>
<evidence type="ECO:0000256" key="3">
    <source>
        <dbReference type="ARBA" id="ARBA00022729"/>
    </source>
</evidence>
<dbReference type="Pfam" id="PF23952">
    <property type="entry name" value="LRR_EndoS"/>
    <property type="match status" value="1"/>
</dbReference>
<dbReference type="Gene3D" id="2.60.40.1080">
    <property type="match status" value="1"/>
</dbReference>
<gene>
    <name evidence="6" type="ORF">BGLCM_0673</name>
</gene>
<evidence type="ECO:0000259" key="5">
    <source>
        <dbReference type="PROSITE" id="PS51272"/>
    </source>
</evidence>
<keyword evidence="3" id="KW-0732">Signal</keyword>
<dbReference type="Pfam" id="PF02368">
    <property type="entry name" value="Big_2"/>
    <property type="match status" value="1"/>
</dbReference>
<dbReference type="SUPFAM" id="SSF52058">
    <property type="entry name" value="L domain-like"/>
    <property type="match status" value="2"/>
</dbReference>
<dbReference type="InterPro" id="IPR001119">
    <property type="entry name" value="SLH_dom"/>
</dbReference>
<dbReference type="EMBL" id="JGYW01000004">
    <property type="protein sequence ID" value="KFI59089.1"/>
    <property type="molecule type" value="Genomic_DNA"/>
</dbReference>
<comment type="caution">
    <text evidence="6">The sequence shown here is derived from an EMBL/GenBank/DDBJ whole genome shotgun (WGS) entry which is preliminary data.</text>
</comment>
<dbReference type="InterPro" id="IPR050836">
    <property type="entry name" value="SDS22/Internalin_LRR"/>
</dbReference>
<keyword evidence="2" id="KW-0433">Leucine-rich repeat</keyword>
<dbReference type="OrthoDB" id="3221935at2"/>
<evidence type="ECO:0000256" key="4">
    <source>
        <dbReference type="ARBA" id="ARBA00022737"/>
    </source>
</evidence>
<protein>
    <submittedName>
        <fullName evidence="6">Putative S-layer y domain protein</fullName>
    </submittedName>
</protein>
<dbReference type="Pfam" id="PF00395">
    <property type="entry name" value="SLH"/>
    <property type="match status" value="3"/>
</dbReference>
<dbReference type="InterPro" id="IPR013783">
    <property type="entry name" value="Ig-like_fold"/>
</dbReference>
<dbReference type="InterPro" id="IPR003343">
    <property type="entry name" value="Big_2"/>
</dbReference>
<accession>A0A087AJY9</accession>
<dbReference type="InterPro" id="IPR008964">
    <property type="entry name" value="Invasin/intimin_cell_adhesion"/>
</dbReference>
<dbReference type="PANTHER" id="PTHR46652:SF3">
    <property type="entry name" value="LEUCINE-RICH REPEAT-CONTAINING PROTEIN 9"/>
    <property type="match status" value="1"/>
</dbReference>
<dbReference type="InterPro" id="IPR001611">
    <property type="entry name" value="Leu-rich_rpt"/>
</dbReference>
<evidence type="ECO:0000313" key="7">
    <source>
        <dbReference type="Proteomes" id="UP000029074"/>
    </source>
</evidence>
<name>A0A087AJY9_9BIFI</name>
<evidence type="ECO:0000256" key="1">
    <source>
        <dbReference type="ARBA" id="ARBA00009432"/>
    </source>
</evidence>
<feature type="domain" description="SLH" evidence="5">
    <location>
        <begin position="1035"/>
        <end position="1093"/>
    </location>
</feature>
<evidence type="ECO:0000313" key="6">
    <source>
        <dbReference type="EMBL" id="KFI59089.1"/>
    </source>
</evidence>
<comment type="similarity">
    <text evidence="1">Belongs to the internalin family.</text>
</comment>
<dbReference type="Pfam" id="PF16403">
    <property type="entry name" value="Bact_surface_Ig-like"/>
    <property type="match status" value="1"/>
</dbReference>
<dbReference type="Gene3D" id="2.60.40.1220">
    <property type="match status" value="2"/>
</dbReference>
<dbReference type="InterPro" id="IPR032179">
    <property type="entry name" value="Cry22Aa_Ig-like"/>
</dbReference>
<dbReference type="PANTHER" id="PTHR46652">
    <property type="entry name" value="LEUCINE-RICH REPEAT AND IQ DOMAIN-CONTAINING PROTEIN 1-RELATED"/>
    <property type="match status" value="1"/>
</dbReference>